<feature type="transmembrane region" description="Helical" evidence="9">
    <location>
        <begin position="44"/>
        <end position="68"/>
    </location>
</feature>
<dbReference type="Pfam" id="PF00528">
    <property type="entry name" value="BPD_transp_1"/>
    <property type="match status" value="1"/>
</dbReference>
<feature type="transmembrane region" description="Helical" evidence="9">
    <location>
        <begin position="343"/>
        <end position="366"/>
    </location>
</feature>
<proteinExistence type="inferred from homology"/>
<dbReference type="Pfam" id="PF16296">
    <property type="entry name" value="TM_PBP2_N"/>
    <property type="match status" value="1"/>
</dbReference>
<sequence>MKERPSMVDAKPVTTAGRSGTPSSGPWGGNPFHTPSRRLTSGGILALVVKVVLLGVIDALTVFAVWVLIATGDWVAAGILTLVVIAVNVIYLRPGLLPGKYLTPGLAFLAIFQVFVIFYTGYIAFTNAGDQHNSTKDDAVGQIISTSQARVPDSPEYTVQVLRQGDQFGLLVAEPGGTLAFGTNEQPLEDVTAAPSGWDELNLNQVIRFQDEILALNVPVSDDINDGTLRTSDGQRAFIFTSNLEYDEVADTFTNTDSGLVYVDDGEGNFRAEDGSILTPGWRVVIGWDNFAYAFTNDQIRDPLLRVTIWTFVFAAGSTFLCFALGLFLAVALNHPTLKGKKYYRILVILPYAFPAYLTGLVWAGMLNQEFGFINQILLGGASIPWLADPWLARLSVLVVNMWLGYGYMFLVSTGALQSLPEDIVEAGKMDGAGAWRIFRSVKLPLLFVAVAPLLIATFAYNFNNFGVIYMLTRGNPRFTDTTLDIGATDIMITMVYKVAFGGGGGRDLGLASALSILIFVIVTVVAVISFRQTKALEDLN</sequence>
<evidence type="ECO:0000256" key="8">
    <source>
        <dbReference type="ARBA" id="ARBA00023136"/>
    </source>
</evidence>
<evidence type="ECO:0000256" key="5">
    <source>
        <dbReference type="ARBA" id="ARBA00022597"/>
    </source>
</evidence>
<dbReference type="Gene3D" id="1.20.58.370">
    <property type="entry name" value="MalF N-terminal region-like"/>
    <property type="match status" value="1"/>
</dbReference>
<dbReference type="PROSITE" id="PS50928">
    <property type="entry name" value="ABC_TM1"/>
    <property type="match status" value="1"/>
</dbReference>
<dbReference type="InterPro" id="IPR035906">
    <property type="entry name" value="MetI-like_sf"/>
</dbReference>
<feature type="transmembrane region" description="Helical" evidence="9">
    <location>
        <begin position="309"/>
        <end position="331"/>
    </location>
</feature>
<name>A0A0M8MI23_9MICO</name>
<feature type="transmembrane region" description="Helical" evidence="9">
    <location>
        <begin position="104"/>
        <end position="125"/>
    </location>
</feature>
<keyword evidence="14" id="KW-1185">Reference proteome</keyword>
<dbReference type="InterPro" id="IPR000515">
    <property type="entry name" value="MetI-like"/>
</dbReference>
<feature type="domain" description="ABC transmembrane type-1" evidence="12">
    <location>
        <begin position="308"/>
        <end position="530"/>
    </location>
</feature>
<dbReference type="GO" id="GO:0042956">
    <property type="term" value="P:maltodextrin transmembrane transport"/>
    <property type="evidence" value="ECO:0007669"/>
    <property type="project" value="TreeGrafter"/>
</dbReference>
<evidence type="ECO:0000256" key="7">
    <source>
        <dbReference type="ARBA" id="ARBA00022989"/>
    </source>
</evidence>
<evidence type="ECO:0000256" key="4">
    <source>
        <dbReference type="ARBA" id="ARBA00022475"/>
    </source>
</evidence>
<dbReference type="InterPro" id="IPR032550">
    <property type="entry name" value="TM_PBP2_N"/>
</dbReference>
<evidence type="ECO:0000313" key="14">
    <source>
        <dbReference type="Proteomes" id="UP000037737"/>
    </source>
</evidence>
<comment type="caution">
    <text evidence="13">The sequence shown here is derived from an EMBL/GenBank/DDBJ whole genome shotgun (WGS) entry which is preliminary data.</text>
</comment>
<feature type="transmembrane region" description="Helical" evidence="9">
    <location>
        <begin position="391"/>
        <end position="411"/>
    </location>
</feature>
<dbReference type="GO" id="GO:1990060">
    <property type="term" value="C:maltose transport complex"/>
    <property type="evidence" value="ECO:0007669"/>
    <property type="project" value="TreeGrafter"/>
</dbReference>
<evidence type="ECO:0000256" key="11">
    <source>
        <dbReference type="SAM" id="MobiDB-lite"/>
    </source>
</evidence>
<feature type="transmembrane region" description="Helical" evidence="9">
    <location>
        <begin position="444"/>
        <end position="463"/>
    </location>
</feature>
<comment type="function">
    <text evidence="10">Part of the ABC transporter complex MalEFGK involved in maltose/maltodextrin import. Probably responsible for the translocation of the substrate across the membrane.</text>
</comment>
<dbReference type="EMBL" id="LAVO01000010">
    <property type="protein sequence ID" value="KOS10517.1"/>
    <property type="molecule type" value="Genomic_DNA"/>
</dbReference>
<feature type="transmembrane region" description="Helical" evidence="9">
    <location>
        <begin position="74"/>
        <end position="92"/>
    </location>
</feature>
<evidence type="ECO:0000256" key="9">
    <source>
        <dbReference type="RuleBase" id="RU363032"/>
    </source>
</evidence>
<feature type="transmembrane region" description="Helical" evidence="9">
    <location>
        <begin position="509"/>
        <end position="531"/>
    </location>
</feature>
<dbReference type="SUPFAM" id="SSF160964">
    <property type="entry name" value="MalF N-terminal region-like"/>
    <property type="match status" value="1"/>
</dbReference>
<keyword evidence="6 9" id="KW-0812">Transmembrane</keyword>
<dbReference type="GO" id="GO:0015423">
    <property type="term" value="F:ABC-type maltose transporter activity"/>
    <property type="evidence" value="ECO:0007669"/>
    <property type="project" value="TreeGrafter"/>
</dbReference>
<dbReference type="PANTHER" id="PTHR47314:SF1">
    <property type="entry name" value="MALTOSE_MALTODEXTRIN TRANSPORT SYSTEM PERMEASE PROTEIN MALF"/>
    <property type="match status" value="1"/>
</dbReference>
<protein>
    <recommendedName>
        <fullName evidence="10">Maltose/maltodextrin transport system permease protein</fullName>
    </recommendedName>
</protein>
<dbReference type="SUPFAM" id="SSF161098">
    <property type="entry name" value="MetI-like"/>
    <property type="match status" value="1"/>
</dbReference>
<dbReference type="PANTHER" id="PTHR47314">
    <property type="entry name" value="MALTOSE/MALTODEXTRIN TRANSPORT SYSTEM PERMEASE PROTEIN MALF"/>
    <property type="match status" value="1"/>
</dbReference>
<keyword evidence="4 10" id="KW-1003">Cell membrane</keyword>
<reference evidence="13" key="1">
    <citation type="submission" date="2015-04" db="EMBL/GenBank/DDBJ databases">
        <title>Complete genome sequence of Microbacterium chocolatum SIT 101, a bacterium enantioselectively hydrolyzing mesomeric diesters.</title>
        <authorList>
            <person name="Li X."/>
            <person name="Xu Y."/>
        </authorList>
    </citation>
    <scope>NUCLEOTIDE SEQUENCE [LARGE SCALE GENOMIC DNA]</scope>
    <source>
        <strain evidence="13">SIT 101</strain>
    </source>
</reference>
<dbReference type="PATRIC" id="fig|84292.3.peg.2003"/>
<evidence type="ECO:0000256" key="10">
    <source>
        <dbReference type="RuleBase" id="RU367050"/>
    </source>
</evidence>
<keyword evidence="8 9" id="KW-0472">Membrane</keyword>
<keyword evidence="7 9" id="KW-1133">Transmembrane helix</keyword>
<evidence type="ECO:0000259" key="12">
    <source>
        <dbReference type="PROSITE" id="PS50928"/>
    </source>
</evidence>
<keyword evidence="3 9" id="KW-0813">Transport</keyword>
<evidence type="ECO:0000256" key="1">
    <source>
        <dbReference type="ARBA" id="ARBA00004651"/>
    </source>
</evidence>
<evidence type="ECO:0000313" key="13">
    <source>
        <dbReference type="EMBL" id="KOS10517.1"/>
    </source>
</evidence>
<dbReference type="OrthoDB" id="9805974at2"/>
<keyword evidence="5 10" id="KW-0762">Sugar transport</keyword>
<evidence type="ECO:0000256" key="6">
    <source>
        <dbReference type="ARBA" id="ARBA00022692"/>
    </source>
</evidence>
<comment type="similarity">
    <text evidence="2 10">Belongs to the binding-protein-dependent transport system permease family. MalFG subfamily.</text>
</comment>
<dbReference type="Proteomes" id="UP000037737">
    <property type="component" value="Unassembled WGS sequence"/>
</dbReference>
<gene>
    <name evidence="13" type="ORF">XI38_09835</name>
</gene>
<dbReference type="AlphaFoldDB" id="A0A0M8MI23"/>
<evidence type="ECO:0000256" key="3">
    <source>
        <dbReference type="ARBA" id="ARBA00022448"/>
    </source>
</evidence>
<dbReference type="Gene3D" id="3.10.650.10">
    <property type="entry name" value="MalF N-terminal region-like"/>
    <property type="match status" value="1"/>
</dbReference>
<feature type="region of interest" description="Disordered" evidence="11">
    <location>
        <begin position="1"/>
        <end position="32"/>
    </location>
</feature>
<dbReference type="InterPro" id="IPR035277">
    <property type="entry name" value="MalF_N"/>
</dbReference>
<dbReference type="CDD" id="cd06261">
    <property type="entry name" value="TM_PBP2"/>
    <property type="match status" value="1"/>
</dbReference>
<comment type="subcellular location">
    <subcellularLocation>
        <location evidence="1 9">Cell membrane</location>
        <topology evidence="1 9">Multi-pass membrane protein</topology>
    </subcellularLocation>
</comment>
<organism evidence="13 14">
    <name type="scientific">Microbacterium aurantiacum</name>
    <dbReference type="NCBI Taxonomy" id="162393"/>
    <lineage>
        <taxon>Bacteria</taxon>
        <taxon>Bacillati</taxon>
        <taxon>Actinomycetota</taxon>
        <taxon>Actinomycetes</taxon>
        <taxon>Micrococcales</taxon>
        <taxon>Microbacteriaceae</taxon>
        <taxon>Microbacterium</taxon>
    </lineage>
</organism>
<accession>A0A0M8MI23</accession>
<dbReference type="Gene3D" id="1.10.3720.10">
    <property type="entry name" value="MetI-like"/>
    <property type="match status" value="1"/>
</dbReference>
<dbReference type="KEGG" id="mcw:A8L33_00370"/>
<evidence type="ECO:0000256" key="2">
    <source>
        <dbReference type="ARBA" id="ARBA00009047"/>
    </source>
</evidence>